<feature type="binding site" evidence="7">
    <location>
        <begin position="282"/>
        <end position="286"/>
    </location>
    <ligand>
        <name>FMN</name>
        <dbReference type="ChEBI" id="CHEBI:58210"/>
    </ligand>
</feature>
<keyword evidence="4 9" id="KW-0560">Oxidoreductase</keyword>
<dbReference type="Pfam" id="PF01070">
    <property type="entry name" value="FMN_dh"/>
    <property type="match status" value="1"/>
</dbReference>
<dbReference type="EC" id="1.1.3.46" evidence="9"/>
<evidence type="ECO:0000256" key="4">
    <source>
        <dbReference type="ARBA" id="ARBA00023002"/>
    </source>
</evidence>
<dbReference type="GO" id="GO:0016491">
    <property type="term" value="F:oxidoreductase activity"/>
    <property type="evidence" value="ECO:0007669"/>
    <property type="project" value="UniProtKB-KW"/>
</dbReference>
<feature type="binding site" evidence="7">
    <location>
        <begin position="75"/>
        <end position="77"/>
    </location>
    <ligand>
        <name>FMN</name>
        <dbReference type="ChEBI" id="CHEBI:58210"/>
    </ligand>
</feature>
<dbReference type="CDD" id="cd02809">
    <property type="entry name" value="alpha_hydroxyacid_oxid_FMN"/>
    <property type="match status" value="1"/>
</dbReference>
<evidence type="ECO:0000256" key="6">
    <source>
        <dbReference type="PIRSR" id="PIRSR000138-1"/>
    </source>
</evidence>
<gene>
    <name evidence="9" type="ORF">FHU37_001380</name>
</gene>
<sequence length="356" mass="36650">MGWLEQLEQQAAARLPDYVHDYFRCGAGTETTLREDLAAWARPRLRPRVLRDVSRISTATTVLGTPVDTPVLAAPTAQQVAAHPGGEAETAKGAAAVGSLVGVSTNTGVRFADIAAGGAPWWYQVYVMRDRGLTAELVRRASAAGAGALLLTVDLPVVGRREGVADPTSWADESRANRRANFHGIDLTALPADATATAPDIGPDTIGWLRELSGLPVLVKGVLRGDDARRCVAAGAAGVVVSTHGGRQLDRSVPAARALPEVAAALAEERGPDGAPAETYVDSGLRRGEDVLVALALGARAVFVGRPVLWGLATGGSGGVADVLGRLTAELAGAMALTGAPTCAEIGPDLLFDPGT</sequence>
<feature type="binding site" evidence="7">
    <location>
        <position position="242"/>
    </location>
    <ligand>
        <name>FMN</name>
        <dbReference type="ChEBI" id="CHEBI:58210"/>
    </ligand>
</feature>
<feature type="binding site" evidence="7">
    <location>
        <position position="244"/>
    </location>
    <ligand>
        <name>glyoxylate</name>
        <dbReference type="ChEBI" id="CHEBI:36655"/>
    </ligand>
</feature>
<feature type="binding site" evidence="7">
    <location>
        <position position="124"/>
    </location>
    <ligand>
        <name>FMN</name>
        <dbReference type="ChEBI" id="CHEBI:58210"/>
    </ligand>
</feature>
<dbReference type="PROSITE" id="PS51349">
    <property type="entry name" value="FMN_HYDROXY_ACID_DH_2"/>
    <property type="match status" value="1"/>
</dbReference>
<evidence type="ECO:0000313" key="10">
    <source>
        <dbReference type="Proteomes" id="UP000567795"/>
    </source>
</evidence>
<feature type="binding site" evidence="7">
    <location>
        <position position="220"/>
    </location>
    <ligand>
        <name>FMN</name>
        <dbReference type="ChEBI" id="CHEBI:58210"/>
    </ligand>
</feature>
<dbReference type="EMBL" id="JACBZD010000001">
    <property type="protein sequence ID" value="NYI04437.1"/>
    <property type="molecule type" value="Genomic_DNA"/>
</dbReference>
<dbReference type="PANTHER" id="PTHR10578:SF107">
    <property type="entry name" value="2-HYDROXYACID OXIDASE 1"/>
    <property type="match status" value="1"/>
</dbReference>
<feature type="binding site" evidence="7">
    <location>
        <position position="22"/>
    </location>
    <ligand>
        <name>glyoxylate</name>
        <dbReference type="ChEBI" id="CHEBI:36655"/>
    </ligand>
</feature>
<dbReference type="Gene3D" id="3.20.20.70">
    <property type="entry name" value="Aldolase class I"/>
    <property type="match status" value="1"/>
</dbReference>
<keyword evidence="3 7" id="KW-0288">FMN</keyword>
<keyword evidence="2 7" id="KW-0285">Flavoprotein</keyword>
<dbReference type="InterPro" id="IPR000262">
    <property type="entry name" value="FMN-dep_DH"/>
</dbReference>
<dbReference type="PANTHER" id="PTHR10578">
    <property type="entry name" value="S -2-HYDROXY-ACID OXIDASE-RELATED"/>
    <property type="match status" value="1"/>
</dbReference>
<organism evidence="9 10">
    <name type="scientific">Allostreptomyces psammosilenae</name>
    <dbReference type="NCBI Taxonomy" id="1892865"/>
    <lineage>
        <taxon>Bacteria</taxon>
        <taxon>Bacillati</taxon>
        <taxon>Actinomycetota</taxon>
        <taxon>Actinomycetes</taxon>
        <taxon>Kitasatosporales</taxon>
        <taxon>Streptomycetaceae</taxon>
        <taxon>Allostreptomyces</taxon>
    </lineage>
</organism>
<name>A0A852ZSG6_9ACTN</name>
<dbReference type="GO" id="GO:0010181">
    <property type="term" value="F:FMN binding"/>
    <property type="evidence" value="ECO:0007669"/>
    <property type="project" value="InterPro"/>
</dbReference>
<dbReference type="RefSeq" id="WP_179813330.1">
    <property type="nucleotide sequence ID" value="NZ_JACBZD010000001.1"/>
</dbReference>
<evidence type="ECO:0000256" key="3">
    <source>
        <dbReference type="ARBA" id="ARBA00022643"/>
    </source>
</evidence>
<accession>A0A852ZSG6</accession>
<feature type="domain" description="FMN hydroxy acid dehydrogenase" evidence="8">
    <location>
        <begin position="1"/>
        <end position="356"/>
    </location>
</feature>
<dbReference type="PIRSF" id="PIRSF000138">
    <property type="entry name" value="Al-hdrx_acd_dh"/>
    <property type="match status" value="1"/>
</dbReference>
<comment type="caution">
    <text evidence="9">The sequence shown here is derived from an EMBL/GenBank/DDBJ whole genome shotgun (WGS) entry which is preliminary data.</text>
</comment>
<proteinExistence type="inferred from homology"/>
<evidence type="ECO:0000259" key="8">
    <source>
        <dbReference type="PROSITE" id="PS51349"/>
    </source>
</evidence>
<dbReference type="SUPFAM" id="SSF51395">
    <property type="entry name" value="FMN-linked oxidoreductases"/>
    <property type="match status" value="1"/>
</dbReference>
<comment type="similarity">
    <text evidence="5">Belongs to the FMN-dependent alpha-hydroxy acid dehydrogenase family.</text>
</comment>
<evidence type="ECO:0000313" key="9">
    <source>
        <dbReference type="EMBL" id="NYI04437.1"/>
    </source>
</evidence>
<comment type="cofactor">
    <cofactor evidence="1">
        <name>FMN</name>
        <dbReference type="ChEBI" id="CHEBI:58210"/>
    </cofactor>
</comment>
<feature type="binding site" evidence="7">
    <location>
        <position position="161"/>
    </location>
    <ligand>
        <name>glyoxylate</name>
        <dbReference type="ChEBI" id="CHEBI:36655"/>
    </ligand>
</feature>
<evidence type="ECO:0000256" key="1">
    <source>
        <dbReference type="ARBA" id="ARBA00001917"/>
    </source>
</evidence>
<evidence type="ECO:0000256" key="5">
    <source>
        <dbReference type="ARBA" id="ARBA00024042"/>
    </source>
</evidence>
<dbReference type="Proteomes" id="UP000567795">
    <property type="component" value="Unassembled WGS sequence"/>
</dbReference>
<dbReference type="InterPro" id="IPR013785">
    <property type="entry name" value="Aldolase_TIM"/>
</dbReference>
<feature type="active site" description="Proton acceptor" evidence="6">
    <location>
        <position position="244"/>
    </location>
</feature>
<evidence type="ECO:0000256" key="7">
    <source>
        <dbReference type="PIRSR" id="PIRSR000138-2"/>
    </source>
</evidence>
<keyword evidence="10" id="KW-1185">Reference proteome</keyword>
<reference evidence="9 10" key="1">
    <citation type="submission" date="2020-07" db="EMBL/GenBank/DDBJ databases">
        <title>Sequencing the genomes of 1000 actinobacteria strains.</title>
        <authorList>
            <person name="Klenk H.-P."/>
        </authorList>
    </citation>
    <scope>NUCLEOTIDE SEQUENCE [LARGE SCALE GENOMIC DNA]</scope>
    <source>
        <strain evidence="9 10">DSM 42178</strain>
    </source>
</reference>
<dbReference type="InterPro" id="IPR012133">
    <property type="entry name" value="Alpha-hydoxy_acid_DH_FMN"/>
</dbReference>
<feature type="binding site" evidence="7">
    <location>
        <position position="247"/>
    </location>
    <ligand>
        <name>glyoxylate</name>
        <dbReference type="ChEBI" id="CHEBI:36655"/>
    </ligand>
</feature>
<protein>
    <submittedName>
        <fullName evidence="9">4-hydroxymandelate oxidase</fullName>
        <ecNumber evidence="9">1.1.3.46</ecNumber>
    </submittedName>
</protein>
<feature type="binding site" evidence="7">
    <location>
        <position position="152"/>
    </location>
    <ligand>
        <name>FMN</name>
        <dbReference type="ChEBI" id="CHEBI:58210"/>
    </ligand>
</feature>
<feature type="binding site" evidence="7">
    <location>
        <begin position="305"/>
        <end position="306"/>
    </location>
    <ligand>
        <name>FMN</name>
        <dbReference type="ChEBI" id="CHEBI:58210"/>
    </ligand>
</feature>
<dbReference type="AlphaFoldDB" id="A0A852ZSG6"/>
<evidence type="ECO:0000256" key="2">
    <source>
        <dbReference type="ARBA" id="ARBA00022630"/>
    </source>
</evidence>
<feature type="binding site" evidence="7">
    <location>
        <position position="126"/>
    </location>
    <ligand>
        <name>glyoxylate</name>
        <dbReference type="ChEBI" id="CHEBI:36655"/>
    </ligand>
</feature>
<dbReference type="InterPro" id="IPR037396">
    <property type="entry name" value="FMN_HAD"/>
</dbReference>
<feature type="binding site" evidence="7">
    <location>
        <position position="104"/>
    </location>
    <ligand>
        <name>FMN</name>
        <dbReference type="ChEBI" id="CHEBI:58210"/>
    </ligand>
</feature>